<dbReference type="InterPro" id="IPR036788">
    <property type="entry name" value="T_IF-3_C_sf"/>
</dbReference>
<feature type="domain" description="Translation initiation factor 3 C-terminal" evidence="7">
    <location>
        <begin position="128"/>
        <end position="213"/>
    </location>
</feature>
<evidence type="ECO:0000256" key="3">
    <source>
        <dbReference type="ARBA" id="ARBA00022917"/>
    </source>
</evidence>
<comment type="subcellular location">
    <subcellularLocation>
        <location evidence="4 6">Cytoplasm</location>
    </subcellularLocation>
</comment>
<reference evidence="9 10" key="1">
    <citation type="submission" date="2016-10" db="EMBL/GenBank/DDBJ databases">
        <authorList>
            <person name="de Groot N.N."/>
        </authorList>
    </citation>
    <scope>NUCLEOTIDE SEQUENCE [LARGE SCALE GENOMIC DNA]</scope>
    <source>
        <strain evidence="9 10">DSM 23126</strain>
    </source>
</reference>
<dbReference type="OrthoDB" id="9806014at2"/>
<proteinExistence type="inferred from homology"/>
<gene>
    <name evidence="4" type="primary">infC</name>
    <name evidence="9" type="ORF">SAMN05421781_2147</name>
</gene>
<dbReference type="NCBIfam" id="TIGR00168">
    <property type="entry name" value="infC"/>
    <property type="match status" value="1"/>
</dbReference>
<dbReference type="InterPro" id="IPR001288">
    <property type="entry name" value="Translation_initiation_fac_3"/>
</dbReference>
<comment type="function">
    <text evidence="4 6">IF-3 binds to the 30S ribosomal subunit and shifts the equilibrium between 70S ribosomes and their 50S and 30S subunits in favor of the free subunits, thus enhancing the availability of 30S subunits on which protein synthesis initiation begins.</text>
</comment>
<dbReference type="SUPFAM" id="SSF54364">
    <property type="entry name" value="Translation initiation factor IF3, N-terminal domain"/>
    <property type="match status" value="1"/>
</dbReference>
<dbReference type="InterPro" id="IPR019814">
    <property type="entry name" value="Translation_initiation_fac_3_N"/>
</dbReference>
<dbReference type="Proteomes" id="UP000199488">
    <property type="component" value="Unassembled WGS sequence"/>
</dbReference>
<dbReference type="InterPro" id="IPR019813">
    <property type="entry name" value="Translation_initiation_fac3_CS"/>
</dbReference>
<keyword evidence="10" id="KW-1185">Reference proteome</keyword>
<dbReference type="SUPFAM" id="SSF55200">
    <property type="entry name" value="Translation initiation factor IF3, C-terminal domain"/>
    <property type="match status" value="1"/>
</dbReference>
<evidence type="ECO:0000313" key="9">
    <source>
        <dbReference type="EMBL" id="SDW69163.1"/>
    </source>
</evidence>
<comment type="subunit">
    <text evidence="4 6">Monomer.</text>
</comment>
<dbReference type="HAMAP" id="MF_00080">
    <property type="entry name" value="IF_3"/>
    <property type="match status" value="1"/>
</dbReference>
<evidence type="ECO:0000256" key="2">
    <source>
        <dbReference type="ARBA" id="ARBA00022540"/>
    </source>
</evidence>
<dbReference type="PANTHER" id="PTHR10938:SF0">
    <property type="entry name" value="TRANSLATION INITIATION FACTOR IF-3, MITOCHONDRIAL"/>
    <property type="match status" value="1"/>
</dbReference>
<organism evidence="9 10">
    <name type="scientific">Marinococcus luteus</name>
    <dbReference type="NCBI Taxonomy" id="1122204"/>
    <lineage>
        <taxon>Bacteria</taxon>
        <taxon>Bacillati</taxon>
        <taxon>Bacillota</taxon>
        <taxon>Bacilli</taxon>
        <taxon>Bacillales</taxon>
        <taxon>Bacillaceae</taxon>
        <taxon>Marinococcus</taxon>
    </lineage>
</organism>
<evidence type="ECO:0000256" key="5">
    <source>
        <dbReference type="NCBIfam" id="TIGR00168"/>
    </source>
</evidence>
<dbReference type="GO" id="GO:0032790">
    <property type="term" value="P:ribosome disassembly"/>
    <property type="evidence" value="ECO:0007669"/>
    <property type="project" value="TreeGrafter"/>
</dbReference>
<comment type="similarity">
    <text evidence="1 4 6">Belongs to the IF-3 family.</text>
</comment>
<sequence length="228" mass="26686">MCRAYILYTCGRFSVSEGVCTFFSLCQWYVFAWKPRALNFWRWLIIRKDQKVNEGIRAREVRLIDANGEQLGVKSRNEALELAGKENLDLVLVAPNAKPPVCRIMDYGKYRFEQQKKDKEARKKQKTINVKEVRLSPSIEEHDFNTKLRNARKFLSKGDKVKAAIRFRGRMITHSDIGKEVLDRFAKECEDVSTIETKPKMDGRSMFLMLAPKAEQEREQKEESKKEE</sequence>
<evidence type="ECO:0000313" key="10">
    <source>
        <dbReference type="Proteomes" id="UP000199488"/>
    </source>
</evidence>
<evidence type="ECO:0000259" key="8">
    <source>
        <dbReference type="Pfam" id="PF05198"/>
    </source>
</evidence>
<evidence type="ECO:0000256" key="4">
    <source>
        <dbReference type="HAMAP-Rule" id="MF_00080"/>
    </source>
</evidence>
<dbReference type="AlphaFoldDB" id="A0A1H2VLF7"/>
<dbReference type="STRING" id="1122204.SAMN05421781_2147"/>
<dbReference type="FunFam" id="3.30.110.10:FF:000001">
    <property type="entry name" value="Translation initiation factor IF-3"/>
    <property type="match status" value="1"/>
</dbReference>
<keyword evidence="2 4" id="KW-0396">Initiation factor</keyword>
<keyword evidence="4" id="KW-0963">Cytoplasm</keyword>
<keyword evidence="3 4" id="KW-0648">Protein biosynthesis</keyword>
<dbReference type="Gene3D" id="3.10.20.80">
    <property type="entry name" value="Translation initiation factor 3 (IF-3), N-terminal domain"/>
    <property type="match status" value="1"/>
</dbReference>
<dbReference type="Gene3D" id="3.30.110.10">
    <property type="entry name" value="Translation initiation factor 3 (IF-3), C-terminal domain"/>
    <property type="match status" value="1"/>
</dbReference>
<dbReference type="Pfam" id="PF05198">
    <property type="entry name" value="IF3_N"/>
    <property type="match status" value="1"/>
</dbReference>
<evidence type="ECO:0000256" key="1">
    <source>
        <dbReference type="ARBA" id="ARBA00005439"/>
    </source>
</evidence>
<feature type="domain" description="Translation initiation factor 3 N-terminal" evidence="8">
    <location>
        <begin position="52"/>
        <end position="121"/>
    </location>
</feature>
<dbReference type="Pfam" id="PF00707">
    <property type="entry name" value="IF3_C"/>
    <property type="match status" value="1"/>
</dbReference>
<name>A0A1H2VLF7_9BACI</name>
<dbReference type="PANTHER" id="PTHR10938">
    <property type="entry name" value="TRANSLATION INITIATION FACTOR IF-3"/>
    <property type="match status" value="1"/>
</dbReference>
<dbReference type="EMBL" id="FNNC01000004">
    <property type="protein sequence ID" value="SDW69163.1"/>
    <property type="molecule type" value="Genomic_DNA"/>
</dbReference>
<dbReference type="PROSITE" id="PS00938">
    <property type="entry name" value="IF3"/>
    <property type="match status" value="1"/>
</dbReference>
<protein>
    <recommendedName>
        <fullName evidence="4 5">Translation initiation factor IF-3</fullName>
    </recommendedName>
</protein>
<evidence type="ECO:0000256" key="6">
    <source>
        <dbReference type="RuleBase" id="RU000646"/>
    </source>
</evidence>
<dbReference type="InterPro" id="IPR019815">
    <property type="entry name" value="Translation_initiation_fac_3_C"/>
</dbReference>
<dbReference type="FunFam" id="3.10.20.80:FF:000001">
    <property type="entry name" value="Translation initiation factor IF-3"/>
    <property type="match status" value="1"/>
</dbReference>
<dbReference type="InterPro" id="IPR036787">
    <property type="entry name" value="T_IF-3_N_sf"/>
</dbReference>
<evidence type="ECO:0000259" key="7">
    <source>
        <dbReference type="Pfam" id="PF00707"/>
    </source>
</evidence>
<accession>A0A1H2VLF7</accession>
<dbReference type="GO" id="GO:0005829">
    <property type="term" value="C:cytosol"/>
    <property type="evidence" value="ECO:0007669"/>
    <property type="project" value="TreeGrafter"/>
</dbReference>
<dbReference type="GO" id="GO:0043022">
    <property type="term" value="F:ribosome binding"/>
    <property type="evidence" value="ECO:0007669"/>
    <property type="project" value="UniProtKB-ARBA"/>
</dbReference>
<dbReference type="GO" id="GO:0003743">
    <property type="term" value="F:translation initiation factor activity"/>
    <property type="evidence" value="ECO:0007669"/>
    <property type="project" value="UniProtKB-UniRule"/>
</dbReference>
<dbReference type="GO" id="GO:0016020">
    <property type="term" value="C:membrane"/>
    <property type="evidence" value="ECO:0007669"/>
    <property type="project" value="TreeGrafter"/>
</dbReference>